<sequence length="303" mass="33845">MIGSLLTRGLVMVLGYAYPAYECYKTVELNKPDVEQLRFWCQYWILVAMLTVMERVGDTFVSWVPMYSEAKLFFYIYLWYPKTKGTSYVYDSFFRPYIAKHETDIDRNLIELRTRAGDYAILYWQRAASYGQTRVLDILQYIASQSTPRPRSTQPQPATRVRRPPAAQNRQAVATEKTQVDEPASPTASTSSGEAQEDMDEDKDPPEVPAPASPVAAVNAQKLTVTQSIAGLSKPTNAQKSTVSQSIGGSSKPTTSNEEAMDTASSPVQEAKSPPPPGQDAVLEESIRVTRGRLRRTRVTSIR</sequence>
<feature type="compositionally biased region" description="Acidic residues" evidence="2">
    <location>
        <begin position="195"/>
        <end position="204"/>
    </location>
</feature>
<dbReference type="Proteomes" id="UP000077755">
    <property type="component" value="Chromosome 4"/>
</dbReference>
<reference evidence="3" key="2">
    <citation type="submission" date="2022-03" db="EMBL/GenBank/DDBJ databases">
        <title>Draft title - Genomic analysis of global carrot germplasm unveils the trajectory of domestication and the origin of high carotenoid orange carrot.</title>
        <authorList>
            <person name="Iorizzo M."/>
            <person name="Ellison S."/>
            <person name="Senalik D."/>
            <person name="Macko-Podgorni A."/>
            <person name="Grzebelus D."/>
            <person name="Bostan H."/>
            <person name="Rolling W."/>
            <person name="Curaba J."/>
            <person name="Simon P."/>
        </authorList>
    </citation>
    <scope>NUCLEOTIDE SEQUENCE</scope>
    <source>
        <tissue evidence="3">Leaf</tissue>
    </source>
</reference>
<comment type="similarity">
    <text evidence="1">Belongs to the DP1 family.</text>
</comment>
<dbReference type="InterPro" id="IPR004345">
    <property type="entry name" value="TB2_DP1_HVA22"/>
</dbReference>
<dbReference type="PANTHER" id="PTHR12300">
    <property type="entry name" value="HVA22-LIKE PROTEINS"/>
    <property type="match status" value="1"/>
</dbReference>
<proteinExistence type="inferred from homology"/>
<protein>
    <recommendedName>
        <fullName evidence="1">HVA22-like protein</fullName>
    </recommendedName>
</protein>
<gene>
    <name evidence="3" type="ORF">DCAR_0417122</name>
</gene>
<dbReference type="Pfam" id="PF03134">
    <property type="entry name" value="TB2_DP1_HVA22"/>
    <property type="match status" value="1"/>
</dbReference>
<feature type="compositionally biased region" description="Polar residues" evidence="2">
    <location>
        <begin position="233"/>
        <end position="268"/>
    </location>
</feature>
<dbReference type="AlphaFoldDB" id="A0AAF0WZD3"/>
<comment type="subcellular location">
    <subcellularLocation>
        <location evidence="1">Membrane</location>
        <topology evidence="1">Multi-pass membrane protein</topology>
    </subcellularLocation>
</comment>
<evidence type="ECO:0000313" key="4">
    <source>
        <dbReference type="Proteomes" id="UP000077755"/>
    </source>
</evidence>
<dbReference type="PANTHER" id="PTHR12300:SF117">
    <property type="entry name" value="LP05237P-RELATED"/>
    <property type="match status" value="1"/>
</dbReference>
<evidence type="ECO:0000256" key="2">
    <source>
        <dbReference type="SAM" id="MobiDB-lite"/>
    </source>
</evidence>
<evidence type="ECO:0000313" key="3">
    <source>
        <dbReference type="EMBL" id="WOG97781.1"/>
    </source>
</evidence>
<feature type="region of interest" description="Disordered" evidence="2">
    <location>
        <begin position="146"/>
        <end position="212"/>
    </location>
</feature>
<reference evidence="3" key="1">
    <citation type="journal article" date="2016" name="Nat. Genet.">
        <title>A high-quality carrot genome assembly provides new insights into carotenoid accumulation and asterid genome evolution.</title>
        <authorList>
            <person name="Iorizzo M."/>
            <person name="Ellison S."/>
            <person name="Senalik D."/>
            <person name="Zeng P."/>
            <person name="Satapoomin P."/>
            <person name="Huang J."/>
            <person name="Bowman M."/>
            <person name="Iovene M."/>
            <person name="Sanseverino W."/>
            <person name="Cavagnaro P."/>
            <person name="Yildiz M."/>
            <person name="Macko-Podgorni A."/>
            <person name="Moranska E."/>
            <person name="Grzebelus E."/>
            <person name="Grzebelus D."/>
            <person name="Ashrafi H."/>
            <person name="Zheng Z."/>
            <person name="Cheng S."/>
            <person name="Spooner D."/>
            <person name="Van Deynze A."/>
            <person name="Simon P."/>
        </authorList>
    </citation>
    <scope>NUCLEOTIDE SEQUENCE</scope>
    <source>
        <tissue evidence="3">Leaf</tissue>
    </source>
</reference>
<dbReference type="GO" id="GO:0016020">
    <property type="term" value="C:membrane"/>
    <property type="evidence" value="ECO:0007669"/>
    <property type="project" value="UniProtKB-SubCell"/>
</dbReference>
<feature type="region of interest" description="Disordered" evidence="2">
    <location>
        <begin position="233"/>
        <end position="289"/>
    </location>
</feature>
<evidence type="ECO:0000256" key="1">
    <source>
        <dbReference type="RuleBase" id="RU362006"/>
    </source>
</evidence>
<keyword evidence="4" id="KW-1185">Reference proteome</keyword>
<name>A0AAF0WZD3_DAUCS</name>
<dbReference type="KEGG" id="dcr:108216246"/>
<feature type="compositionally biased region" description="Polar residues" evidence="2">
    <location>
        <begin position="146"/>
        <end position="157"/>
    </location>
</feature>
<organism evidence="3 4">
    <name type="scientific">Daucus carota subsp. sativus</name>
    <name type="common">Carrot</name>
    <dbReference type="NCBI Taxonomy" id="79200"/>
    <lineage>
        <taxon>Eukaryota</taxon>
        <taxon>Viridiplantae</taxon>
        <taxon>Streptophyta</taxon>
        <taxon>Embryophyta</taxon>
        <taxon>Tracheophyta</taxon>
        <taxon>Spermatophyta</taxon>
        <taxon>Magnoliopsida</taxon>
        <taxon>eudicotyledons</taxon>
        <taxon>Gunneridae</taxon>
        <taxon>Pentapetalae</taxon>
        <taxon>asterids</taxon>
        <taxon>campanulids</taxon>
        <taxon>Apiales</taxon>
        <taxon>Apiaceae</taxon>
        <taxon>Apioideae</taxon>
        <taxon>Scandiceae</taxon>
        <taxon>Daucinae</taxon>
        <taxon>Daucus</taxon>
        <taxon>Daucus sect. Daucus</taxon>
    </lineage>
</organism>
<dbReference type="EMBL" id="CP093346">
    <property type="protein sequence ID" value="WOG97781.1"/>
    <property type="molecule type" value="Genomic_DNA"/>
</dbReference>
<accession>A0AAF0WZD3</accession>